<evidence type="ECO:0000313" key="2">
    <source>
        <dbReference type="Proteomes" id="UP000255423"/>
    </source>
</evidence>
<sequence>MLSCPPQSGHLHSTEHSHSFFHAFKTLTYTSFFRSFFCKLRLCARLSNRPVYTGVEFFRSFDVRDDVLV</sequence>
<dbReference type="Proteomes" id="UP000255423">
    <property type="component" value="Unassembled WGS sequence"/>
</dbReference>
<evidence type="ECO:0000313" key="1">
    <source>
        <dbReference type="EMBL" id="SUQ25827.1"/>
    </source>
</evidence>
<reference evidence="1 2" key="1">
    <citation type="submission" date="2017-08" db="EMBL/GenBank/DDBJ databases">
        <authorList>
            <person name="de Groot N.N."/>
        </authorList>
    </citation>
    <scope>NUCLEOTIDE SEQUENCE [LARGE SCALE GENOMIC DNA]</scope>
    <source>
        <strain evidence="1 2">HM2</strain>
    </source>
</reference>
<accession>A0A380S7I5</accession>
<protein>
    <submittedName>
        <fullName evidence="1">Uncharacterized protein</fullName>
    </submittedName>
</protein>
<dbReference type="AlphaFoldDB" id="A0A380S7I5"/>
<proteinExistence type="predicted"/>
<gene>
    <name evidence="1" type="ORF">SAMN05661053_2622</name>
</gene>
<name>A0A380S7I5_FIBSU</name>
<organism evidence="1 2">
    <name type="scientific">Fibrobacter succinogenes</name>
    <name type="common">Bacteroides succinogenes</name>
    <dbReference type="NCBI Taxonomy" id="833"/>
    <lineage>
        <taxon>Bacteria</taxon>
        <taxon>Pseudomonadati</taxon>
        <taxon>Fibrobacterota</taxon>
        <taxon>Fibrobacteria</taxon>
        <taxon>Fibrobacterales</taxon>
        <taxon>Fibrobacteraceae</taxon>
        <taxon>Fibrobacter</taxon>
    </lineage>
</organism>
<dbReference type="EMBL" id="UHJL01000004">
    <property type="protein sequence ID" value="SUQ25827.1"/>
    <property type="molecule type" value="Genomic_DNA"/>
</dbReference>